<feature type="transmembrane region" description="Helical" evidence="1">
    <location>
        <begin position="49"/>
        <end position="66"/>
    </location>
</feature>
<keyword evidence="3" id="KW-1185">Reference proteome</keyword>
<evidence type="ECO:0000313" key="2">
    <source>
        <dbReference type="EMBL" id="AZL57917.1"/>
    </source>
</evidence>
<sequence>MLIMTEATIANRGILQTKSLPRKFLGRVQIIPRGAGLRLWLRLLLEMEFLRFIVPLLPFALVPLFSRDWAMPVMQAPLVMVIVVAWVELRVMRPTRAARANGVSADEAARRLDTLAFRARAILRALAARHDLTEGQLQLVIEQSDLGRVPPLTLVSVQTDVPQPHLLVLDADDRAALAALFDADLTERDLLAVNHRENLYLRSITQEARAVSAHARLAALLDKRKAAS</sequence>
<protein>
    <submittedName>
        <fullName evidence="2">Uncharacterized protein</fullName>
    </submittedName>
</protein>
<dbReference type="AlphaFoldDB" id="A0A3S8U2V9"/>
<dbReference type="RefSeq" id="WP_125324118.1">
    <property type="nucleotide sequence ID" value="NZ_CP034328.1"/>
</dbReference>
<evidence type="ECO:0000256" key="1">
    <source>
        <dbReference type="SAM" id="Phobius"/>
    </source>
</evidence>
<feature type="transmembrane region" description="Helical" evidence="1">
    <location>
        <begin position="72"/>
        <end position="89"/>
    </location>
</feature>
<dbReference type="OrthoDB" id="7852511at2"/>
<reference evidence="2 3" key="1">
    <citation type="submission" date="2018-12" db="EMBL/GenBank/DDBJ databases">
        <title>Complete genome sequencing of Tabrizicola sp. K13M18.</title>
        <authorList>
            <person name="Bae J.-W."/>
        </authorList>
    </citation>
    <scope>NUCLEOTIDE SEQUENCE [LARGE SCALE GENOMIC DNA]</scope>
    <source>
        <strain evidence="2 3">K13M18</strain>
    </source>
</reference>
<keyword evidence="1" id="KW-0812">Transmembrane</keyword>
<keyword evidence="1" id="KW-0472">Membrane</keyword>
<keyword evidence="1" id="KW-1133">Transmembrane helix</keyword>
<proteinExistence type="predicted"/>
<gene>
    <name evidence="2" type="ORF">EI545_03145</name>
</gene>
<dbReference type="EMBL" id="CP034328">
    <property type="protein sequence ID" value="AZL57917.1"/>
    <property type="molecule type" value="Genomic_DNA"/>
</dbReference>
<name>A0A3S8U2V9_9RHOB</name>
<evidence type="ECO:0000313" key="3">
    <source>
        <dbReference type="Proteomes" id="UP000282002"/>
    </source>
</evidence>
<accession>A0A3S8U2V9</accession>
<organism evidence="2 3">
    <name type="scientific">Tabrizicola piscis</name>
    <dbReference type="NCBI Taxonomy" id="2494374"/>
    <lineage>
        <taxon>Bacteria</taxon>
        <taxon>Pseudomonadati</taxon>
        <taxon>Pseudomonadota</taxon>
        <taxon>Alphaproteobacteria</taxon>
        <taxon>Rhodobacterales</taxon>
        <taxon>Paracoccaceae</taxon>
        <taxon>Tabrizicola</taxon>
    </lineage>
</organism>
<dbReference type="KEGG" id="taw:EI545_03145"/>
<dbReference type="Proteomes" id="UP000282002">
    <property type="component" value="Chromosome"/>
</dbReference>